<dbReference type="Proteomes" id="UP001374535">
    <property type="component" value="Chromosome 3"/>
</dbReference>
<dbReference type="EMBL" id="CP144698">
    <property type="protein sequence ID" value="WVZ17917.1"/>
    <property type="molecule type" value="Genomic_DNA"/>
</dbReference>
<evidence type="ECO:0000313" key="1">
    <source>
        <dbReference type="EMBL" id="WVZ17917.1"/>
    </source>
</evidence>
<sequence>MKVSDSLEAIARVLVRQIWDCGPGFEYSVLEVLTSEDDQIVFRNILSRVGFHLIYGDNPSQPQVTLRKKLQMDVVGIAGVLTDLHVYHDDPAKVKCLLLPTKLFGRRNGKKATKVDESSPSLMNLLMGDQFL</sequence>
<accession>A0AAQ3P028</accession>
<dbReference type="PANTHER" id="PTHR47242">
    <property type="entry name" value="TRAF-LIKE FAMILY PROTEIN"/>
    <property type="match status" value="1"/>
</dbReference>
<dbReference type="PANTHER" id="PTHR47242:SF1">
    <property type="entry name" value="TRAF-LIKE FAMILY PROTEIN"/>
    <property type="match status" value="1"/>
</dbReference>
<organism evidence="1 2">
    <name type="scientific">Vigna mungo</name>
    <name type="common">Black gram</name>
    <name type="synonym">Phaseolus mungo</name>
    <dbReference type="NCBI Taxonomy" id="3915"/>
    <lineage>
        <taxon>Eukaryota</taxon>
        <taxon>Viridiplantae</taxon>
        <taxon>Streptophyta</taxon>
        <taxon>Embryophyta</taxon>
        <taxon>Tracheophyta</taxon>
        <taxon>Spermatophyta</taxon>
        <taxon>Magnoliopsida</taxon>
        <taxon>eudicotyledons</taxon>
        <taxon>Gunneridae</taxon>
        <taxon>Pentapetalae</taxon>
        <taxon>rosids</taxon>
        <taxon>fabids</taxon>
        <taxon>Fabales</taxon>
        <taxon>Fabaceae</taxon>
        <taxon>Papilionoideae</taxon>
        <taxon>50 kb inversion clade</taxon>
        <taxon>NPAAA clade</taxon>
        <taxon>indigoferoid/millettioid clade</taxon>
        <taxon>Phaseoleae</taxon>
        <taxon>Vigna</taxon>
    </lineage>
</organism>
<keyword evidence="2" id="KW-1185">Reference proteome</keyword>
<proteinExistence type="predicted"/>
<dbReference type="AlphaFoldDB" id="A0AAQ3P028"/>
<name>A0AAQ3P028_VIGMU</name>
<evidence type="ECO:0000313" key="2">
    <source>
        <dbReference type="Proteomes" id="UP001374535"/>
    </source>
</evidence>
<gene>
    <name evidence="1" type="ORF">V8G54_010899</name>
</gene>
<protein>
    <submittedName>
        <fullName evidence="1">Uncharacterized protein</fullName>
    </submittedName>
</protein>
<reference evidence="1 2" key="1">
    <citation type="journal article" date="2023" name="Life. Sci Alliance">
        <title>Evolutionary insights into 3D genome organization and epigenetic landscape of Vigna mungo.</title>
        <authorList>
            <person name="Junaid A."/>
            <person name="Singh B."/>
            <person name="Bhatia S."/>
        </authorList>
    </citation>
    <scope>NUCLEOTIDE SEQUENCE [LARGE SCALE GENOMIC DNA]</scope>
    <source>
        <strain evidence="1">Urdbean</strain>
    </source>
</reference>